<evidence type="ECO:0000256" key="8">
    <source>
        <dbReference type="ARBA" id="ARBA00025217"/>
    </source>
</evidence>
<dbReference type="PRINTS" id="PR00984">
    <property type="entry name" value="TRNASYNTHILE"/>
</dbReference>
<dbReference type="SUPFAM" id="SSF47323">
    <property type="entry name" value="Anticodon-binding domain of a subclass of class I aminoacyl-tRNA synthetases"/>
    <property type="match status" value="1"/>
</dbReference>
<dbReference type="InterPro" id="IPR033708">
    <property type="entry name" value="Anticodon_Ile_BEm"/>
</dbReference>
<dbReference type="InterPro" id="IPR009080">
    <property type="entry name" value="tRNAsynth_Ia_anticodon-bd"/>
</dbReference>
<evidence type="ECO:0000256" key="7">
    <source>
        <dbReference type="ARBA" id="ARBA00023146"/>
    </source>
</evidence>
<evidence type="ECO:0000256" key="5">
    <source>
        <dbReference type="ARBA" id="ARBA00022840"/>
    </source>
</evidence>
<comment type="catalytic activity">
    <reaction evidence="9 10">
        <text>tRNA(Ile) + L-isoleucine + ATP = L-isoleucyl-tRNA(Ile) + AMP + diphosphate</text>
        <dbReference type="Rhea" id="RHEA:11060"/>
        <dbReference type="Rhea" id="RHEA-COMP:9666"/>
        <dbReference type="Rhea" id="RHEA-COMP:9695"/>
        <dbReference type="ChEBI" id="CHEBI:30616"/>
        <dbReference type="ChEBI" id="CHEBI:33019"/>
        <dbReference type="ChEBI" id="CHEBI:58045"/>
        <dbReference type="ChEBI" id="CHEBI:78442"/>
        <dbReference type="ChEBI" id="CHEBI:78528"/>
        <dbReference type="ChEBI" id="CHEBI:456215"/>
        <dbReference type="EC" id="6.1.1.5"/>
    </reaction>
</comment>
<feature type="binding site" evidence="10">
    <location>
        <position position="892"/>
    </location>
    <ligand>
        <name>Zn(2+)</name>
        <dbReference type="ChEBI" id="CHEBI:29105"/>
    </ligand>
</feature>
<feature type="binding site" evidence="10">
    <location>
        <position position="562"/>
    </location>
    <ligand>
        <name>L-isoleucyl-5'-AMP</name>
        <dbReference type="ChEBI" id="CHEBI:178002"/>
    </ligand>
</feature>
<dbReference type="Gene3D" id="1.10.730.20">
    <property type="match status" value="1"/>
</dbReference>
<feature type="binding site" evidence="10">
    <location>
        <position position="909"/>
    </location>
    <ligand>
        <name>Zn(2+)</name>
        <dbReference type="ChEBI" id="CHEBI:29105"/>
    </ligand>
</feature>
<dbReference type="InterPro" id="IPR013155">
    <property type="entry name" value="M/V/L/I-tRNA-synth_anticd-bd"/>
</dbReference>
<dbReference type="Gene3D" id="3.40.50.620">
    <property type="entry name" value="HUPs"/>
    <property type="match status" value="2"/>
</dbReference>
<evidence type="ECO:0000259" key="11">
    <source>
        <dbReference type="Pfam" id="PF00133"/>
    </source>
</evidence>
<feature type="domain" description="Methionyl/Valyl/Leucyl/Isoleucyl-tRNA synthetase anticodon-binding" evidence="13">
    <location>
        <begin position="685"/>
        <end position="835"/>
    </location>
</feature>
<evidence type="ECO:0000256" key="1">
    <source>
        <dbReference type="ARBA" id="ARBA00006887"/>
    </source>
</evidence>
<keyword evidence="10" id="KW-0862">Zinc</keyword>
<dbReference type="InterPro" id="IPR001412">
    <property type="entry name" value="aa-tRNA-synth_I_CS"/>
</dbReference>
<dbReference type="GO" id="GO:0006428">
    <property type="term" value="P:isoleucyl-tRNA aminoacylation"/>
    <property type="evidence" value="ECO:0007669"/>
    <property type="project" value="UniProtKB-UniRule"/>
</dbReference>
<keyword evidence="7 10" id="KW-0030">Aminoacyl-tRNA synthetase</keyword>
<evidence type="ECO:0000256" key="9">
    <source>
        <dbReference type="ARBA" id="ARBA00048359"/>
    </source>
</evidence>
<feature type="domain" description="Zinc finger FPG/IleRS-type" evidence="12">
    <location>
        <begin position="887"/>
        <end position="914"/>
    </location>
</feature>
<feature type="short sequence motif" description="'KMSKS' region" evidence="10">
    <location>
        <begin position="603"/>
        <end position="607"/>
    </location>
</feature>
<evidence type="ECO:0000256" key="2">
    <source>
        <dbReference type="ARBA" id="ARBA00022490"/>
    </source>
</evidence>
<dbReference type="GO" id="GO:0000049">
    <property type="term" value="F:tRNA binding"/>
    <property type="evidence" value="ECO:0007669"/>
    <property type="project" value="InterPro"/>
</dbReference>
<dbReference type="EMBL" id="AP027924">
    <property type="protein sequence ID" value="BED92076.1"/>
    <property type="molecule type" value="Genomic_DNA"/>
</dbReference>
<keyword evidence="5 10" id="KW-0067">ATP-binding</keyword>
<dbReference type="InterPro" id="IPR014729">
    <property type="entry name" value="Rossmann-like_a/b/a_fold"/>
</dbReference>
<dbReference type="Pfam" id="PF06827">
    <property type="entry name" value="zf-FPG_IleRS"/>
    <property type="match status" value="1"/>
</dbReference>
<comment type="function">
    <text evidence="8 10">Catalyzes the attachment of isoleucine to tRNA(Ile). As IleRS can inadvertently accommodate and process structurally similar amino acids such as valine, to avoid such errors it has two additional distinct tRNA(Ile)-dependent editing activities. One activity is designated as 'pretransfer' editing and involves the hydrolysis of activated Val-AMP. The other activity is designated 'posttransfer' editing and involves deacylation of mischarged Val-tRNA(Ile).</text>
</comment>
<dbReference type="InterPro" id="IPR023585">
    <property type="entry name" value="Ile-tRNA-ligase_type1"/>
</dbReference>
<keyword evidence="10" id="KW-0479">Metal-binding</keyword>
<keyword evidence="4 10" id="KW-0547">Nucleotide-binding</keyword>
<feature type="binding site" evidence="10">
    <location>
        <position position="912"/>
    </location>
    <ligand>
        <name>Zn(2+)</name>
        <dbReference type="ChEBI" id="CHEBI:29105"/>
    </ligand>
</feature>
<dbReference type="GO" id="GO:0004822">
    <property type="term" value="F:isoleucine-tRNA ligase activity"/>
    <property type="evidence" value="ECO:0007669"/>
    <property type="project" value="UniProtKB-UniRule"/>
</dbReference>
<dbReference type="InterPro" id="IPR002301">
    <property type="entry name" value="Ile-tRNA-ligase"/>
</dbReference>
<feature type="short sequence motif" description="'HIGH' region" evidence="10">
    <location>
        <begin position="59"/>
        <end position="69"/>
    </location>
</feature>
<evidence type="ECO:0000256" key="10">
    <source>
        <dbReference type="HAMAP-Rule" id="MF_02002"/>
    </source>
</evidence>
<feature type="binding site" evidence="10">
    <location>
        <position position="606"/>
    </location>
    <ligand>
        <name>ATP</name>
        <dbReference type="ChEBI" id="CHEBI:30616"/>
    </ligand>
</feature>
<dbReference type="InterPro" id="IPR002300">
    <property type="entry name" value="aa-tRNA-synth_Ia"/>
</dbReference>
<keyword evidence="2 10" id="KW-0963">Cytoplasm</keyword>
<dbReference type="PANTHER" id="PTHR42765">
    <property type="entry name" value="SOLEUCYL-TRNA SYNTHETASE"/>
    <property type="match status" value="1"/>
</dbReference>
<dbReference type="InterPro" id="IPR010663">
    <property type="entry name" value="Znf_FPG/IleRS"/>
</dbReference>
<dbReference type="GO" id="GO:0002161">
    <property type="term" value="F:aminoacyl-tRNA deacylase activity"/>
    <property type="evidence" value="ECO:0007669"/>
    <property type="project" value="InterPro"/>
</dbReference>
<dbReference type="InterPro" id="IPR009008">
    <property type="entry name" value="Val/Leu/Ile-tRNA-synth_edit"/>
</dbReference>
<dbReference type="AlphaFoldDB" id="A0AA48HYI8"/>
<comment type="cofactor">
    <cofactor evidence="10">
        <name>Zn(2+)</name>
        <dbReference type="ChEBI" id="CHEBI:29105"/>
    </cofactor>
    <text evidence="10">Binds 1 zinc ion per subunit.</text>
</comment>
<dbReference type="CDD" id="cd07960">
    <property type="entry name" value="Anticodon_Ia_Ile_BEm"/>
    <property type="match status" value="1"/>
</dbReference>
<dbReference type="Pfam" id="PF00133">
    <property type="entry name" value="tRNA-synt_1"/>
    <property type="match status" value="1"/>
</dbReference>
<organism evidence="14">
    <name type="scientific">Candidatus Improbicoccus pseudotrichonymphae</name>
    <dbReference type="NCBI Taxonomy" id="3033792"/>
    <lineage>
        <taxon>Bacteria</taxon>
        <taxon>Bacillati</taxon>
        <taxon>Bacillota</taxon>
        <taxon>Clostridia</taxon>
        <taxon>Candidatus Improbicoccus</taxon>
    </lineage>
</organism>
<feature type="domain" description="Aminoacyl-tRNA synthetase class Ia" evidence="11">
    <location>
        <begin position="29"/>
        <end position="642"/>
    </location>
</feature>
<comment type="subcellular location">
    <subcellularLocation>
        <location evidence="10">Cytoplasm</location>
    </subcellularLocation>
</comment>
<comment type="similarity">
    <text evidence="1 10">Belongs to the class-I aminoacyl-tRNA synthetase family. IleS type 1 subfamily.</text>
</comment>
<comment type="subunit">
    <text evidence="10">Monomer.</text>
</comment>
<dbReference type="NCBIfam" id="TIGR00392">
    <property type="entry name" value="ileS"/>
    <property type="match status" value="1"/>
</dbReference>
<dbReference type="EC" id="6.1.1.5" evidence="10"/>
<dbReference type="GO" id="GO:0008270">
    <property type="term" value="F:zinc ion binding"/>
    <property type="evidence" value="ECO:0007669"/>
    <property type="project" value="UniProtKB-UniRule"/>
</dbReference>
<dbReference type="PANTHER" id="PTHR42765:SF1">
    <property type="entry name" value="ISOLEUCINE--TRNA LIGASE, MITOCHONDRIAL"/>
    <property type="match status" value="1"/>
</dbReference>
<dbReference type="PROSITE" id="PS00178">
    <property type="entry name" value="AA_TRNA_LIGASE_I"/>
    <property type="match status" value="1"/>
</dbReference>
<dbReference type="InterPro" id="IPR050081">
    <property type="entry name" value="Ile-tRNA_ligase"/>
</dbReference>
<gene>
    <name evidence="10" type="primary">ileS</name>
    <name evidence="14" type="ORF">CfP315_0657</name>
</gene>
<dbReference type="Pfam" id="PF08264">
    <property type="entry name" value="Anticodon_1"/>
    <property type="match status" value="1"/>
</dbReference>
<reference evidence="14" key="1">
    <citation type="journal article" date="2023" name="ISME J.">
        <title>Emergence of putative energy parasites within Clostridia revealed by genome analysis of a novel endosymbiotic clade.</title>
        <authorList>
            <person name="Takahashi K."/>
            <person name="Kuwahara H."/>
            <person name="Horikawa Y."/>
            <person name="Izawa K."/>
            <person name="Kato D."/>
            <person name="Inagaki T."/>
            <person name="Yuki M."/>
            <person name="Ohkuma M."/>
            <person name="Hongoh Y."/>
        </authorList>
    </citation>
    <scope>NUCLEOTIDE SEQUENCE</scope>
    <source>
        <strain evidence="14">CfP3-15</strain>
    </source>
</reference>
<dbReference type="GO" id="GO:0005829">
    <property type="term" value="C:cytosol"/>
    <property type="evidence" value="ECO:0007669"/>
    <property type="project" value="TreeGrafter"/>
</dbReference>
<dbReference type="KEGG" id="ips:CfP315_0657"/>
<dbReference type="SUPFAM" id="SSF50677">
    <property type="entry name" value="ValRS/IleRS/LeuRS editing domain"/>
    <property type="match status" value="1"/>
</dbReference>
<keyword evidence="6 10" id="KW-0648">Protein biosynthesis</keyword>
<proteinExistence type="inferred from homology"/>
<dbReference type="Proteomes" id="UP001337580">
    <property type="component" value="Chromosome"/>
</dbReference>
<evidence type="ECO:0000256" key="4">
    <source>
        <dbReference type="ARBA" id="ARBA00022741"/>
    </source>
</evidence>
<evidence type="ECO:0000256" key="3">
    <source>
        <dbReference type="ARBA" id="ARBA00022598"/>
    </source>
</evidence>
<dbReference type="Gene3D" id="1.10.10.830">
    <property type="entry name" value="Ile-tRNA synthetase CP2 domain-like"/>
    <property type="match status" value="1"/>
</dbReference>
<comment type="domain">
    <text evidence="10">IleRS has two distinct active sites: one for aminoacylation and one for editing. The misactivated valine is translocated from the active site to the editing site, which sterically excludes the correctly activated isoleucine. The single editing site contains two valyl binding pockets, one specific for each substrate (Val-AMP or Val-tRNA(Ile)).</text>
</comment>
<accession>A0AA48HYI8</accession>
<dbReference type="FunFam" id="3.40.50.620:FF:000092">
    <property type="entry name" value="Isoleucine--tRNA ligase"/>
    <property type="match status" value="1"/>
</dbReference>
<name>A0AA48HYI8_9FIRM</name>
<evidence type="ECO:0000259" key="12">
    <source>
        <dbReference type="Pfam" id="PF06827"/>
    </source>
</evidence>
<dbReference type="HAMAP" id="MF_02002">
    <property type="entry name" value="Ile_tRNA_synth_type1"/>
    <property type="match status" value="1"/>
</dbReference>
<sequence>MKENYDNGLNLPKTDFRMKADLSKNELEILKFWKSKNIYKKIVDKNSGRPCYVLHDGPPYANGNIHLGHALNKVLKDIIIKFKNMSGFFAPFVPGWDTHGLPTELKALDKMNCSRTKNISDIDLREKCKETASEYLDIQREEFKRLGVFGDWDNPYVTFEHEFESNQIRIFAKMVESGAIYRGLKPVNWCCSCRTALAEAEIEYKNDECESVYVKFKLDFKNCGTGNLFVKKVKELNINIENIYSLIWTTTIWTLPANVAICLNADFDYSLVEFNKEYYIIASKLAEGCFSSGFRILLTLRGSKFEDLIFFHPFLKKKSRLILGNHVTLNCGTGCVHTAPGHGLEDFEICSKYGIETVVPLDDSGFFTEEANFLKGLFIEEASEKIKENLKNNNNLFLVKKIKHKYPHCWRCKKPTVFRATKQWFCSIEKFKSKIVESIEKVEWIPRWGKERITSMVKERSDWCVSRQRRWGVPIPVFFCNNCGWVLINYSIILKISEIFKKHGSDCWYCNPAEFFLSGEKCENCGCGTFEKELDIMDVWFDSGTTYSVLGSNCFPADLYLEGSDQHRGWFQSSLITSVITTGKPPYKGVLTHGWVLDDEGQKQSKSLGNVISPQSVIEKFGADILRLWVSSVDYKDDVKISNNIINQIVEFYRKFRNTIRFMLANLYDFRKDDCLSIDSLCSIDKWALFKLNELMSKCIEAYKNYEFYTIYHLVQKFCVANLSNFYFDIIKDRLYVESKDGHFRKSAQTVIYFILVSLTKLVAPILSFTCEEIWRYIPDIEEESIFLSDFESKFDLDVPVELVEVWDRIIKISDSVKKELETARKDKIIGSSLEACIEFYSSSENYEFLNSNSEKIKDALIVSKVGFFKDESSDGIKVKVKKSLDQKCMRCWIYNESVGKNKKFPSLCDRCAKILGE</sequence>
<feature type="binding site" evidence="10">
    <location>
        <position position="889"/>
    </location>
    <ligand>
        <name>Zn(2+)</name>
        <dbReference type="ChEBI" id="CHEBI:29105"/>
    </ligand>
</feature>
<dbReference type="GO" id="GO:0005524">
    <property type="term" value="F:ATP binding"/>
    <property type="evidence" value="ECO:0007669"/>
    <property type="project" value="UniProtKB-UniRule"/>
</dbReference>
<evidence type="ECO:0000256" key="6">
    <source>
        <dbReference type="ARBA" id="ARBA00022917"/>
    </source>
</evidence>
<dbReference type="SUPFAM" id="SSF52374">
    <property type="entry name" value="Nucleotidylyl transferase"/>
    <property type="match status" value="1"/>
</dbReference>
<protein>
    <recommendedName>
        <fullName evidence="10">Isoleucine--tRNA ligase</fullName>
        <ecNumber evidence="10">6.1.1.5</ecNumber>
    </recommendedName>
    <alternativeName>
        <fullName evidence="10">Isoleucyl-tRNA synthetase</fullName>
        <shortName evidence="10">IleRS</shortName>
    </alternativeName>
</protein>
<keyword evidence="3 10" id="KW-0436">Ligase</keyword>
<evidence type="ECO:0000259" key="13">
    <source>
        <dbReference type="Pfam" id="PF08264"/>
    </source>
</evidence>
<evidence type="ECO:0000313" key="14">
    <source>
        <dbReference type="EMBL" id="BED92076.1"/>
    </source>
</evidence>